<dbReference type="OrthoDB" id="1926973at2"/>
<accession>A0A1W1X139</accession>
<keyword evidence="3" id="KW-1185">Reference proteome</keyword>
<reference evidence="2 3" key="1">
    <citation type="submission" date="2017-04" db="EMBL/GenBank/DDBJ databases">
        <authorList>
            <person name="Afonso C.L."/>
            <person name="Miller P.J."/>
            <person name="Scott M.A."/>
            <person name="Spackman E."/>
            <person name="Goraichik I."/>
            <person name="Dimitrov K.M."/>
            <person name="Suarez D.L."/>
            <person name="Swayne D.E."/>
        </authorList>
    </citation>
    <scope>NUCLEOTIDE SEQUENCE [LARGE SCALE GENOMIC DNA]</scope>
    <source>
        <strain evidence="2 3">DSM 12555</strain>
    </source>
</reference>
<dbReference type="AlphaFoldDB" id="A0A1W1X139"/>
<evidence type="ECO:0000313" key="2">
    <source>
        <dbReference type="EMBL" id="SMC17617.1"/>
    </source>
</evidence>
<dbReference type="InterPro" id="IPR012902">
    <property type="entry name" value="N_methyl_site"/>
</dbReference>
<evidence type="ECO:0000313" key="3">
    <source>
        <dbReference type="Proteomes" id="UP000192468"/>
    </source>
</evidence>
<keyword evidence="1" id="KW-0472">Membrane</keyword>
<feature type="transmembrane region" description="Helical" evidence="1">
    <location>
        <begin position="20"/>
        <end position="39"/>
    </location>
</feature>
<organism evidence="2 3">
    <name type="scientific">Clostridium acidisoli DSM 12555</name>
    <dbReference type="NCBI Taxonomy" id="1121291"/>
    <lineage>
        <taxon>Bacteria</taxon>
        <taxon>Bacillati</taxon>
        <taxon>Bacillota</taxon>
        <taxon>Clostridia</taxon>
        <taxon>Eubacteriales</taxon>
        <taxon>Clostridiaceae</taxon>
        <taxon>Clostridium</taxon>
    </lineage>
</organism>
<gene>
    <name evidence="2" type="ORF">SAMN02745134_00389</name>
</gene>
<protein>
    <submittedName>
        <fullName evidence="2">Prepilin-type N-terminal cleavage/methylation domain-containing protein</fullName>
    </submittedName>
</protein>
<name>A0A1W1X139_9CLOT</name>
<proteinExistence type="predicted"/>
<dbReference type="EMBL" id="FWXH01000002">
    <property type="protein sequence ID" value="SMC17617.1"/>
    <property type="molecule type" value="Genomic_DNA"/>
</dbReference>
<dbReference type="RefSeq" id="WP_084113577.1">
    <property type="nucleotide sequence ID" value="NZ_FWXH01000002.1"/>
</dbReference>
<evidence type="ECO:0000256" key="1">
    <source>
        <dbReference type="SAM" id="Phobius"/>
    </source>
</evidence>
<sequence length="160" mass="18194">MQEITKKCGFVIDKVKGFTLIETVVVMSVILIITSITFAQIKGYRDFKNEIDSKYFDNEILYLINEGRHTCIVSEKEGELMFNEEDNKGGFYQNTELKDRLNIPDGFTILKNTANTSSNLVYIEEDGTISTPCSLLYKDRTQKIHTISIGVGTAYVEIKQ</sequence>
<keyword evidence="1" id="KW-0812">Transmembrane</keyword>
<keyword evidence="1" id="KW-1133">Transmembrane helix</keyword>
<dbReference type="STRING" id="1121291.SAMN02745134_00389"/>
<dbReference type="Pfam" id="PF07963">
    <property type="entry name" value="N_methyl"/>
    <property type="match status" value="1"/>
</dbReference>
<dbReference type="NCBIfam" id="TIGR02532">
    <property type="entry name" value="IV_pilin_GFxxxE"/>
    <property type="match status" value="1"/>
</dbReference>
<dbReference type="PROSITE" id="PS00409">
    <property type="entry name" value="PROKAR_NTER_METHYL"/>
    <property type="match status" value="1"/>
</dbReference>
<dbReference type="Proteomes" id="UP000192468">
    <property type="component" value="Unassembled WGS sequence"/>
</dbReference>